<dbReference type="AlphaFoldDB" id="A0A2M9A7V6"/>
<name>A0A2M9A7V6_9BACT</name>
<dbReference type="RefSeq" id="WP_157797952.1">
    <property type="nucleotide sequence ID" value="NZ_PGEX01000001.1"/>
</dbReference>
<evidence type="ECO:0000313" key="1">
    <source>
        <dbReference type="EMBL" id="PJJ41805.1"/>
    </source>
</evidence>
<keyword evidence="2" id="KW-1185">Reference proteome</keyword>
<dbReference type="EMBL" id="PGEX01000001">
    <property type="protein sequence ID" value="PJJ41805.1"/>
    <property type="molecule type" value="Genomic_DNA"/>
</dbReference>
<comment type="caution">
    <text evidence="1">The sequence shown here is derived from an EMBL/GenBank/DDBJ whole genome shotgun (WGS) entry which is preliminary data.</text>
</comment>
<accession>A0A2M9A7V6</accession>
<evidence type="ECO:0000313" key="2">
    <source>
        <dbReference type="Proteomes" id="UP000231134"/>
    </source>
</evidence>
<organism evidence="1 2">
    <name type="scientific">Hallerella succinigenes</name>
    <dbReference type="NCBI Taxonomy" id="1896222"/>
    <lineage>
        <taxon>Bacteria</taxon>
        <taxon>Pseudomonadati</taxon>
        <taxon>Fibrobacterota</taxon>
        <taxon>Fibrobacteria</taxon>
        <taxon>Fibrobacterales</taxon>
        <taxon>Fibrobacteraceae</taxon>
        <taxon>Hallerella</taxon>
    </lineage>
</organism>
<evidence type="ECO:0008006" key="3">
    <source>
        <dbReference type="Google" id="ProtNLM"/>
    </source>
</evidence>
<reference evidence="1 2" key="1">
    <citation type="submission" date="2017-11" db="EMBL/GenBank/DDBJ databases">
        <title>Animal gut microbial communities from fecal samples from Wisconsin, USA.</title>
        <authorList>
            <person name="Neumann A."/>
        </authorList>
    </citation>
    <scope>NUCLEOTIDE SEQUENCE [LARGE SCALE GENOMIC DNA]</scope>
    <source>
        <strain evidence="1 2">UWS3</strain>
    </source>
</reference>
<dbReference type="Proteomes" id="UP000231134">
    <property type="component" value="Unassembled WGS sequence"/>
</dbReference>
<protein>
    <recommendedName>
        <fullName evidence="3">Uracil-DNA glycosylase-like domain-containing protein</fullName>
    </recommendedName>
</protein>
<dbReference type="OrthoDB" id="7060618at2"/>
<proteinExistence type="predicted"/>
<sequence length="215" mass="25136">MFSIANVSELFKDAQYVNFYPFVGENYFSAPHKILVLGESHYGPKTINSNHDFTNWIVGEDYLLPKIDGKGFPGYTRCFDNTARVLAECCNSDSYKVYREIAFYNYFQETVGEGHHRSKAFLTSELVEKSRKALGEVLETLKPDLVVGWGYSRLEWEWLPHDRKQIWQVPGKLHLFTIDEYLPVPFWCMKHPSNFFPVGLHRELYGLIKEHLWGK</sequence>
<gene>
    <name evidence="1" type="ORF">BGX16_1803</name>
</gene>